<feature type="region of interest" description="Disordered" evidence="1">
    <location>
        <begin position="605"/>
        <end position="627"/>
    </location>
</feature>
<evidence type="ECO:0000313" key="4">
    <source>
        <dbReference type="EMBL" id="MCY0149980.1"/>
    </source>
</evidence>
<feature type="domain" description="KAP NTPase" evidence="3">
    <location>
        <begin position="513"/>
        <end position="602"/>
    </location>
</feature>
<feature type="transmembrane region" description="Helical" evidence="2">
    <location>
        <begin position="704"/>
        <end position="726"/>
    </location>
</feature>
<evidence type="ECO:0000313" key="5">
    <source>
        <dbReference type="Proteomes" id="UP001073227"/>
    </source>
</evidence>
<dbReference type="InterPro" id="IPR052754">
    <property type="entry name" value="NTPase_KAP_P-loop"/>
</dbReference>
<dbReference type="PANTHER" id="PTHR22674:SF6">
    <property type="entry name" value="NTPASE KAP FAMILY P-LOOP DOMAIN-CONTAINING PROTEIN 1"/>
    <property type="match status" value="1"/>
</dbReference>
<evidence type="ECO:0000256" key="2">
    <source>
        <dbReference type="SAM" id="Phobius"/>
    </source>
</evidence>
<protein>
    <submittedName>
        <fullName evidence="4">KAP family NTPase</fullName>
    </submittedName>
</protein>
<sequence length="1155" mass="128377">MVEALQIIDQESLERWLSDRPVDWAHQIALRASLRVFPLVTSGWNKGSDVDKERIQGLALAVWRCLLISSVGIKNSSGNLRQAAAAAADAAAVAAALATGAAVDAARSAAAATARAASVFVSADVPNIAARAASSAASAGYFVRSNSVPGEIWESVHADAQFLEANGKALEEQRLWLDDVRGSEKYQANFPPWARKPFDAFAGSQLAQTTSWGLIVDWYRALLPNALNNAPQSLFDEMVEVQIATQSDEFWSRKDPQAVIDDIARIAERKDPPAKPSNRIEAPDYDQSRFSVIRTEKDEYWEGGKIFSYDRSRFLERGYTNTFFRDEFSNLNPITIEKLKRLPTLFTYESGTAGSSKVGKLVDIRPTESTLELKVEFDPRFTDIQSDDLANLWKKLGVFKGRIELSRTQWAIKEGNLFDLLSQLHQTANSEESVTSKEGAGLTNNIPTGRAETAYVGDNVDGSVDYLQRSEIAFALAGQLNDVWDSMNPPPSPVIPFDSAYWTGLFKRSPKQTLEPGFVVHVDAPWGGGKTTFAQYLTQILNPYRLPQLPKWLKDLPLGDAEKWKQSHRRPWHVVQFNAWQHEHVSPPWWVFYETIRKAATDAAVNETNQRWDDPPPGKSQDETNRPAEPLREFAYDGYLWMPHLRRFEFWVGETFWRLVTPKVRTSIYVTAATALALWFLVWSGIFSLNFADPSKSGISGKDLPGALAALLVVLFGGGATIRTILSSFAQSLTPGTPDAAKNYSLGAGDPLQRMRDHFLRLTRRLNRPIIVIVDDLDRCNAKFVTELVRGMQTILASPRVVYVLLGDRDWIEQAFAEVNKEMKAIDVGAEHSFGGRFVEKAIQLSMVLPAMTEEVREGYVEFLLSPDLENERAETRQDGPEGELEISSPQIKNGLAMALNAASLVAPVTLSVVGLSSAAAITEQIVSALATKKFAEREAATQKVLENIKADNFGSMSEEIRRNVGRELDFLAVGDEEAEAETRHLLLALAPALPPNPRQIKRILNTLTLNQQVMTKVYPEYRAGSTQWQQLVRWVVMAVEWPMSWFTLTRHPKLADVVLTMSAEPPDEQKVKQALEKIEGDLSQVQAIAFVKKLVDTKSVVELLTFSNPDKGWPSAPLNTETIGWLAEIMPATSGRMLKVAAKSPSDELAQHSK</sequence>
<keyword evidence="5" id="KW-1185">Reference proteome</keyword>
<evidence type="ECO:0000256" key="1">
    <source>
        <dbReference type="SAM" id="MobiDB-lite"/>
    </source>
</evidence>
<accession>A0ABT3ZDW1</accession>
<dbReference type="Proteomes" id="UP001073227">
    <property type="component" value="Unassembled WGS sequence"/>
</dbReference>
<keyword evidence="2" id="KW-1133">Transmembrane helix</keyword>
<dbReference type="Pfam" id="PF07693">
    <property type="entry name" value="KAP_NTPase"/>
    <property type="match status" value="2"/>
</dbReference>
<gene>
    <name evidence="4" type="ORF">OEG84_20315</name>
</gene>
<dbReference type="PANTHER" id="PTHR22674">
    <property type="entry name" value="NTPASE, KAP FAMILY P-LOOP DOMAIN-CONTAINING 1"/>
    <property type="match status" value="1"/>
</dbReference>
<proteinExistence type="predicted"/>
<evidence type="ECO:0000259" key="3">
    <source>
        <dbReference type="Pfam" id="PF07693"/>
    </source>
</evidence>
<dbReference type="RefSeq" id="WP_267655420.1">
    <property type="nucleotide sequence ID" value="NZ_JAOVZR010000001.1"/>
</dbReference>
<name>A0ABT3ZDW1_9HYPH</name>
<dbReference type="InterPro" id="IPR011646">
    <property type="entry name" value="KAP_P-loop"/>
</dbReference>
<feature type="compositionally biased region" description="Basic and acidic residues" evidence="1">
    <location>
        <begin position="610"/>
        <end position="627"/>
    </location>
</feature>
<reference evidence="4" key="1">
    <citation type="submission" date="2022-10" db="EMBL/GenBank/DDBJ databases">
        <title>Hoeflea sp. G2-23, isolated from marine algae.</title>
        <authorList>
            <person name="Kristyanto S."/>
            <person name="Kim J.M."/>
            <person name="Jeon C.O."/>
        </authorList>
    </citation>
    <scope>NUCLEOTIDE SEQUENCE</scope>
    <source>
        <strain evidence="4">G2-23</strain>
    </source>
</reference>
<keyword evidence="2" id="KW-0812">Transmembrane</keyword>
<keyword evidence="2" id="KW-0472">Membrane</keyword>
<dbReference type="EMBL" id="JAOVZR010000001">
    <property type="protein sequence ID" value="MCY0149980.1"/>
    <property type="molecule type" value="Genomic_DNA"/>
</dbReference>
<feature type="transmembrane region" description="Helical" evidence="2">
    <location>
        <begin position="668"/>
        <end position="692"/>
    </location>
</feature>
<feature type="domain" description="KAP NTPase" evidence="3">
    <location>
        <begin position="689"/>
        <end position="1013"/>
    </location>
</feature>
<comment type="caution">
    <text evidence="4">The sequence shown here is derived from an EMBL/GenBank/DDBJ whole genome shotgun (WGS) entry which is preliminary data.</text>
</comment>
<organism evidence="4 5">
    <name type="scientific">Hoeflea algicola</name>
    <dbReference type="NCBI Taxonomy" id="2983763"/>
    <lineage>
        <taxon>Bacteria</taxon>
        <taxon>Pseudomonadati</taxon>
        <taxon>Pseudomonadota</taxon>
        <taxon>Alphaproteobacteria</taxon>
        <taxon>Hyphomicrobiales</taxon>
        <taxon>Rhizobiaceae</taxon>
        <taxon>Hoeflea</taxon>
    </lineage>
</organism>